<dbReference type="PANTHER" id="PTHR12788">
    <property type="entry name" value="PROTEIN-TYROSINE SULFOTRANSFERASE 2"/>
    <property type="match status" value="1"/>
</dbReference>
<dbReference type="EMBL" id="CP029843">
    <property type="protein sequence ID" value="AWV08259.1"/>
    <property type="molecule type" value="Genomic_DNA"/>
</dbReference>
<dbReference type="SUPFAM" id="SSF52540">
    <property type="entry name" value="P-loop containing nucleoside triphosphate hydrolases"/>
    <property type="match status" value="1"/>
</dbReference>
<evidence type="ECO:0000313" key="2">
    <source>
        <dbReference type="EMBL" id="AWV08259.1"/>
    </source>
</evidence>
<dbReference type="RefSeq" id="WP_111267299.1">
    <property type="nucleotide sequence ID" value="NZ_CP029843.1"/>
</dbReference>
<dbReference type="OrthoDB" id="9766687at2"/>
<dbReference type="Proteomes" id="UP000249447">
    <property type="component" value="Chromosome"/>
</dbReference>
<dbReference type="InterPro" id="IPR026634">
    <property type="entry name" value="TPST-like"/>
</dbReference>
<name>A0A2U9TF55_9GAMM</name>
<dbReference type="Pfam" id="PF13469">
    <property type="entry name" value="Sulfotransfer_3"/>
    <property type="match status" value="1"/>
</dbReference>
<dbReference type="InterPro" id="IPR011990">
    <property type="entry name" value="TPR-like_helical_dom_sf"/>
</dbReference>
<dbReference type="Gene3D" id="3.40.50.300">
    <property type="entry name" value="P-loop containing nucleotide triphosphate hydrolases"/>
    <property type="match status" value="1"/>
</dbReference>
<evidence type="ECO:0000256" key="1">
    <source>
        <dbReference type="ARBA" id="ARBA00022679"/>
    </source>
</evidence>
<evidence type="ECO:0000313" key="3">
    <source>
        <dbReference type="Proteomes" id="UP000249447"/>
    </source>
</evidence>
<accession>A0A2U9TF55</accession>
<keyword evidence="3" id="KW-1185">Reference proteome</keyword>
<gene>
    <name evidence="2" type="ORF">C9I47_2582</name>
</gene>
<dbReference type="InterPro" id="IPR027417">
    <property type="entry name" value="P-loop_NTPase"/>
</dbReference>
<sequence length="541" mass="58628">MTAAAPIDVNGYGLRPEHAPGWQAAAALARRGDMVAAAEAMLAIAEAQPEFLPARVQAAWFLLTAGRYRRAAALARESARQRPRSFEVGLHLVRLLRRFEAHALIQSLVGQLEVSACDDASLLLQLAAELGPVGLYDEVEAVLARAAAIAPAAPQIDALRGTLDMTAGRHEAAQTALRGAIARSRTELPHARWLLTLQPRPETLDADIDGIRAALGRVRPGSEGEAYLQHGLHNLLHAAKDIEGAWRALERGCAVKRALEPYDRDRSARLFEALTALPAAAGPAAPVGDDGTPRLIFIVGMYRSGTSVVERVLGGHPQVADGGESYVFPAVLREVADCNRPALLDVELVERLAGRDLGEAGRSFRAHARWRAGDRGVFTEKLPSNFLNIGFILQALPDARIVHMCRDPLDTCFSNLRTYFGHDAPYACDQSDLADYYRRYRALMAHWHQRHPGRILDVDYQAFVDAPAEQAARLMAFCGLDFEPGMLDVGREGGHTATASIGSVRQGIQRNRGGAWRAYREHLGPLIEALGALAGPDSPVA</sequence>
<dbReference type="Gene3D" id="1.25.40.10">
    <property type="entry name" value="Tetratricopeptide repeat domain"/>
    <property type="match status" value="1"/>
</dbReference>
<evidence type="ECO:0008006" key="4">
    <source>
        <dbReference type="Google" id="ProtNLM"/>
    </source>
</evidence>
<dbReference type="SUPFAM" id="SSF48452">
    <property type="entry name" value="TPR-like"/>
    <property type="match status" value="1"/>
</dbReference>
<reference evidence="2 3" key="1">
    <citation type="submission" date="2018-05" db="EMBL/GenBank/DDBJ databases">
        <title>The complete genome of Lysobacter maris HZ9B, a marine bacterium antagonistic against terrestrial plant pathogens.</title>
        <authorList>
            <person name="Zhang X.-Q."/>
        </authorList>
    </citation>
    <scope>NUCLEOTIDE SEQUENCE [LARGE SCALE GENOMIC DNA]</scope>
    <source>
        <strain evidence="2 3">HZ9B</strain>
    </source>
</reference>
<dbReference type="KEGG" id="lmb:C9I47_2582"/>
<keyword evidence="1" id="KW-0808">Transferase</keyword>
<dbReference type="PANTHER" id="PTHR12788:SF10">
    <property type="entry name" value="PROTEIN-TYROSINE SULFOTRANSFERASE"/>
    <property type="match status" value="1"/>
</dbReference>
<dbReference type="GO" id="GO:0008476">
    <property type="term" value="F:protein-tyrosine sulfotransferase activity"/>
    <property type="evidence" value="ECO:0007669"/>
    <property type="project" value="InterPro"/>
</dbReference>
<proteinExistence type="predicted"/>
<dbReference type="AlphaFoldDB" id="A0A2U9TF55"/>
<organism evidence="2 3">
    <name type="scientific">Marilutibacter maris</name>
    <dbReference type="NCBI Taxonomy" id="1605891"/>
    <lineage>
        <taxon>Bacteria</taxon>
        <taxon>Pseudomonadati</taxon>
        <taxon>Pseudomonadota</taxon>
        <taxon>Gammaproteobacteria</taxon>
        <taxon>Lysobacterales</taxon>
        <taxon>Lysobacteraceae</taxon>
        <taxon>Marilutibacter</taxon>
    </lineage>
</organism>
<protein>
    <recommendedName>
        <fullName evidence="4">Sulfotransferase</fullName>
    </recommendedName>
</protein>